<dbReference type="AlphaFoldDB" id="A0A6M3J930"/>
<sequence length="241" mass="27153">MNLLEVRTKLVELSGRYDLVTDVTSYADNGADFFIKAGQDYLDRSGTFSKSVSKVYNDIAASAFYTLMQRARAVQEVWVSNAEGKYKLEKRDLAAIKAYYSDPIADIDTGRPLFYSPAAIRTVPRTDDEITIDSFYGTAYTYAADDFSYDAIVHYPPADEAYQIEVWGLFYSAELTLDASESWWTIKHPATLIKAALREIEVFYRNTEGVKDWGLAVGEDTVGIDKDLVEQDISEINQMEG</sequence>
<gene>
    <name evidence="1" type="ORF">MM415B00340_0053</name>
</gene>
<reference evidence="1" key="1">
    <citation type="submission" date="2020-03" db="EMBL/GenBank/DDBJ databases">
        <title>The deep terrestrial virosphere.</title>
        <authorList>
            <person name="Holmfeldt K."/>
            <person name="Nilsson E."/>
            <person name="Simone D."/>
            <person name="Lopez-Fernandez M."/>
            <person name="Wu X."/>
            <person name="de Brujin I."/>
            <person name="Lundin D."/>
            <person name="Andersson A."/>
            <person name="Bertilsson S."/>
            <person name="Dopson M."/>
        </authorList>
    </citation>
    <scope>NUCLEOTIDE SEQUENCE</scope>
    <source>
        <strain evidence="1">MM415B00340</strain>
    </source>
</reference>
<proteinExistence type="predicted"/>
<dbReference type="EMBL" id="MT141558">
    <property type="protein sequence ID" value="QJA66669.1"/>
    <property type="molecule type" value="Genomic_DNA"/>
</dbReference>
<name>A0A6M3J930_9ZZZZ</name>
<protein>
    <submittedName>
        <fullName evidence="1">Uncharacterized protein</fullName>
    </submittedName>
</protein>
<organism evidence="1">
    <name type="scientific">viral metagenome</name>
    <dbReference type="NCBI Taxonomy" id="1070528"/>
    <lineage>
        <taxon>unclassified sequences</taxon>
        <taxon>metagenomes</taxon>
        <taxon>organismal metagenomes</taxon>
    </lineage>
</organism>
<accession>A0A6M3J930</accession>
<evidence type="ECO:0000313" key="1">
    <source>
        <dbReference type="EMBL" id="QJA66669.1"/>
    </source>
</evidence>